<sequence length="58" mass="6784">MKATAKLFLVVHRYLGFALSLLFVIWFISGFAMMYVRYPTMRQHEKLQNLSPLDLSSC</sequence>
<keyword evidence="1" id="KW-0812">Transmembrane</keyword>
<gene>
    <name evidence="2" type="ORF">DYBT9623_05538</name>
</gene>
<keyword evidence="1" id="KW-0472">Membrane</keyword>
<accession>A0ABM8UYU8</accession>
<keyword evidence="3" id="KW-1185">Reference proteome</keyword>
<evidence type="ECO:0000313" key="2">
    <source>
        <dbReference type="EMBL" id="CAG5075001.1"/>
    </source>
</evidence>
<feature type="transmembrane region" description="Helical" evidence="1">
    <location>
        <begin position="14"/>
        <end position="36"/>
    </location>
</feature>
<reference evidence="2 3" key="1">
    <citation type="submission" date="2021-04" db="EMBL/GenBank/DDBJ databases">
        <authorList>
            <person name="Rodrigo-Torres L."/>
            <person name="Arahal R. D."/>
            <person name="Lucena T."/>
        </authorList>
    </citation>
    <scope>NUCLEOTIDE SEQUENCE [LARGE SCALE GENOMIC DNA]</scope>
    <source>
        <strain evidence="2 3">CECT 9623</strain>
    </source>
</reference>
<keyword evidence="1" id="KW-1133">Transmembrane helix</keyword>
<dbReference type="Proteomes" id="UP000679725">
    <property type="component" value="Unassembled WGS sequence"/>
</dbReference>
<evidence type="ECO:0008006" key="4">
    <source>
        <dbReference type="Google" id="ProtNLM"/>
    </source>
</evidence>
<comment type="caution">
    <text evidence="2">The sequence shown here is derived from an EMBL/GenBank/DDBJ whole genome shotgun (WGS) entry which is preliminary data.</text>
</comment>
<dbReference type="RefSeq" id="WP_215236754.1">
    <property type="nucleotide sequence ID" value="NZ_CAJRAU010000016.1"/>
</dbReference>
<protein>
    <recommendedName>
        <fullName evidence="4">PepSY domain-containing protein</fullName>
    </recommendedName>
</protein>
<proteinExistence type="predicted"/>
<name>A0ABM8UYU8_9BACT</name>
<organism evidence="2 3">
    <name type="scientific">Dyadobacter linearis</name>
    <dbReference type="NCBI Taxonomy" id="2823330"/>
    <lineage>
        <taxon>Bacteria</taxon>
        <taxon>Pseudomonadati</taxon>
        <taxon>Bacteroidota</taxon>
        <taxon>Cytophagia</taxon>
        <taxon>Cytophagales</taxon>
        <taxon>Spirosomataceae</taxon>
        <taxon>Dyadobacter</taxon>
    </lineage>
</organism>
<dbReference type="EMBL" id="CAJRAU010000016">
    <property type="protein sequence ID" value="CAG5075001.1"/>
    <property type="molecule type" value="Genomic_DNA"/>
</dbReference>
<evidence type="ECO:0000256" key="1">
    <source>
        <dbReference type="SAM" id="Phobius"/>
    </source>
</evidence>
<evidence type="ECO:0000313" key="3">
    <source>
        <dbReference type="Proteomes" id="UP000679725"/>
    </source>
</evidence>